<organism evidence="2 3">
    <name type="scientific">Rhizobium loti</name>
    <name type="common">Mesorhizobium loti</name>
    <dbReference type="NCBI Taxonomy" id="381"/>
    <lineage>
        <taxon>Bacteria</taxon>
        <taxon>Pseudomonadati</taxon>
        <taxon>Pseudomonadota</taxon>
        <taxon>Alphaproteobacteria</taxon>
        <taxon>Hyphomicrobiales</taxon>
        <taxon>Phyllobacteriaceae</taxon>
        <taxon>Mesorhizobium</taxon>
    </lineage>
</organism>
<comment type="caution">
    <text evidence="2">The sequence shown here is derived from an EMBL/GenBank/DDBJ whole genome shotgun (WGS) entry which is preliminary data.</text>
</comment>
<dbReference type="InterPro" id="IPR050126">
    <property type="entry name" value="Ap4A_hydrolase"/>
</dbReference>
<dbReference type="GO" id="GO:0016791">
    <property type="term" value="F:phosphatase activity"/>
    <property type="evidence" value="ECO:0007669"/>
    <property type="project" value="TreeGrafter"/>
</dbReference>
<dbReference type="Gene3D" id="3.60.21.10">
    <property type="match status" value="1"/>
</dbReference>
<name>A0AA91J1R7_RHILI</name>
<dbReference type="InterPro" id="IPR004843">
    <property type="entry name" value="Calcineurin-like_PHP"/>
</dbReference>
<feature type="domain" description="Calcineurin-like phosphoesterase" evidence="1">
    <location>
        <begin position="15"/>
        <end position="207"/>
    </location>
</feature>
<dbReference type="InterPro" id="IPR029052">
    <property type="entry name" value="Metallo-depent_PP-like"/>
</dbReference>
<accession>A0AA91J1R7</accession>
<dbReference type="GO" id="GO:0008803">
    <property type="term" value="F:bis(5'-nucleosyl)-tetraphosphatase (symmetrical) activity"/>
    <property type="evidence" value="ECO:0007669"/>
    <property type="project" value="TreeGrafter"/>
</dbReference>
<reference evidence="2 3" key="1">
    <citation type="submission" date="2016-05" db="EMBL/GenBank/DDBJ databases">
        <authorList>
            <person name="Ramsay J.P."/>
        </authorList>
    </citation>
    <scope>NUCLEOTIDE SEQUENCE [LARGE SCALE GENOMIC DNA]</scope>
    <source>
        <strain evidence="2 3">NZP2042</strain>
    </source>
</reference>
<evidence type="ECO:0000259" key="1">
    <source>
        <dbReference type="Pfam" id="PF00149"/>
    </source>
</evidence>
<evidence type="ECO:0000313" key="2">
    <source>
        <dbReference type="EMBL" id="OBQ64779.1"/>
    </source>
</evidence>
<gene>
    <name evidence="2" type="ORF">A8145_10945</name>
</gene>
<dbReference type="GO" id="GO:0110154">
    <property type="term" value="P:RNA decapping"/>
    <property type="evidence" value="ECO:0007669"/>
    <property type="project" value="TreeGrafter"/>
</dbReference>
<dbReference type="EMBL" id="LYTK01000012">
    <property type="protein sequence ID" value="OBQ64779.1"/>
    <property type="molecule type" value="Genomic_DNA"/>
</dbReference>
<dbReference type="SUPFAM" id="SSF56300">
    <property type="entry name" value="Metallo-dependent phosphatases"/>
    <property type="match status" value="1"/>
</dbReference>
<dbReference type="CDD" id="cd00144">
    <property type="entry name" value="MPP_PPP_family"/>
    <property type="match status" value="1"/>
</dbReference>
<dbReference type="Pfam" id="PF00149">
    <property type="entry name" value="Metallophos"/>
    <property type="match status" value="1"/>
</dbReference>
<dbReference type="PANTHER" id="PTHR42850">
    <property type="entry name" value="METALLOPHOSPHOESTERASE"/>
    <property type="match status" value="1"/>
</dbReference>
<evidence type="ECO:0000313" key="3">
    <source>
        <dbReference type="Proteomes" id="UP000093737"/>
    </source>
</evidence>
<dbReference type="PANTHER" id="PTHR42850:SF4">
    <property type="entry name" value="ZINC-DEPENDENT ENDOPOLYPHOSPHATASE"/>
    <property type="match status" value="1"/>
</dbReference>
<dbReference type="Proteomes" id="UP000093737">
    <property type="component" value="Unassembled WGS sequence"/>
</dbReference>
<proteinExistence type="predicted"/>
<dbReference type="GO" id="GO:0005737">
    <property type="term" value="C:cytoplasm"/>
    <property type="evidence" value="ECO:0007669"/>
    <property type="project" value="TreeGrafter"/>
</dbReference>
<sequence>MAARARLDIDLQDTTVYAIGDVHGCYKELRSLEQKILLDSLRFQGRKIIIMLGDYIDRGPQSARVLDHLLAPPPKGFQRICLAGNHEVAMLHYLDGNLSREPWLATGGLQTLFSYGLDPQRLAGLYERSAEIDQHIRDVIPAEHVSFLRGLPIMVRSRKFVFVHAGIRPGVDLAAQDDRDLLHIRSDFFDAAHLLDRWVVHGHTPVDIPRLEGRRLGIDTAAFQSGRLTAVRIADKQGRLIFS</sequence>
<dbReference type="AlphaFoldDB" id="A0AA91J1R7"/>
<protein>
    <submittedName>
        <fullName evidence="2">Serine/threonine protein phosphatase</fullName>
    </submittedName>
</protein>
<dbReference type="RefSeq" id="WP_056569480.1">
    <property type="nucleotide sequence ID" value="NZ_CP033334.1"/>
</dbReference>